<evidence type="ECO:0000256" key="6">
    <source>
        <dbReference type="SAM" id="Coils"/>
    </source>
</evidence>
<feature type="compositionally biased region" description="Polar residues" evidence="7">
    <location>
        <begin position="1837"/>
        <end position="1849"/>
    </location>
</feature>
<keyword evidence="4" id="KW-0677">Repeat</keyword>
<feature type="compositionally biased region" description="Basic and acidic residues" evidence="7">
    <location>
        <begin position="795"/>
        <end position="806"/>
    </location>
</feature>
<feature type="region of interest" description="Disordered" evidence="7">
    <location>
        <begin position="1032"/>
        <end position="1097"/>
    </location>
</feature>
<feature type="compositionally biased region" description="Basic and acidic residues" evidence="7">
    <location>
        <begin position="1036"/>
        <end position="1065"/>
    </location>
</feature>
<evidence type="ECO:0000256" key="5">
    <source>
        <dbReference type="ARBA" id="ARBA00023273"/>
    </source>
</evidence>
<feature type="compositionally biased region" description="Polar residues" evidence="7">
    <location>
        <begin position="995"/>
        <end position="1004"/>
    </location>
</feature>
<feature type="compositionally biased region" description="Polar residues" evidence="7">
    <location>
        <begin position="1232"/>
        <end position="1246"/>
    </location>
</feature>
<feature type="compositionally biased region" description="Basic residues" evidence="7">
    <location>
        <begin position="470"/>
        <end position="479"/>
    </location>
</feature>
<feature type="coiled-coil region" evidence="6">
    <location>
        <begin position="1463"/>
        <end position="1490"/>
    </location>
</feature>
<feature type="region of interest" description="Disordered" evidence="7">
    <location>
        <begin position="115"/>
        <end position="150"/>
    </location>
</feature>
<feature type="compositionally biased region" description="Low complexity" evidence="7">
    <location>
        <begin position="780"/>
        <end position="790"/>
    </location>
</feature>
<feature type="compositionally biased region" description="Basic residues" evidence="7">
    <location>
        <begin position="618"/>
        <end position="627"/>
    </location>
</feature>
<organism evidence="9 10">
    <name type="scientific">Hymenochirus boettgeri</name>
    <name type="common">Congo dwarf clawed frog</name>
    <dbReference type="NCBI Taxonomy" id="247094"/>
    <lineage>
        <taxon>Eukaryota</taxon>
        <taxon>Metazoa</taxon>
        <taxon>Chordata</taxon>
        <taxon>Craniata</taxon>
        <taxon>Vertebrata</taxon>
        <taxon>Euteleostomi</taxon>
        <taxon>Amphibia</taxon>
        <taxon>Batrachia</taxon>
        <taxon>Anura</taxon>
        <taxon>Pipoidea</taxon>
        <taxon>Pipidae</taxon>
        <taxon>Pipinae</taxon>
        <taxon>Hymenochirus</taxon>
    </lineage>
</organism>
<gene>
    <name evidence="9" type="ORF">GDO86_010572</name>
</gene>
<evidence type="ECO:0000259" key="8">
    <source>
        <dbReference type="PROSITE" id="PS50309"/>
    </source>
</evidence>
<feature type="domain" description="Doublecortin" evidence="8">
    <location>
        <begin position="36"/>
        <end position="118"/>
    </location>
</feature>
<keyword evidence="10" id="KW-1185">Reference proteome</keyword>
<comment type="caution">
    <text evidence="9">The sequence shown here is derived from an EMBL/GenBank/DDBJ whole genome shotgun (WGS) entry which is preliminary data.</text>
</comment>
<feature type="compositionally biased region" description="Basic and acidic residues" evidence="7">
    <location>
        <begin position="480"/>
        <end position="498"/>
    </location>
</feature>
<feature type="region of interest" description="Disordered" evidence="7">
    <location>
        <begin position="1837"/>
        <end position="1898"/>
    </location>
</feature>
<evidence type="ECO:0000256" key="7">
    <source>
        <dbReference type="SAM" id="MobiDB-lite"/>
    </source>
</evidence>
<feature type="compositionally biased region" description="Polar residues" evidence="7">
    <location>
        <begin position="675"/>
        <end position="705"/>
    </location>
</feature>
<feature type="region of interest" description="Disordered" evidence="7">
    <location>
        <begin position="1218"/>
        <end position="1260"/>
    </location>
</feature>
<dbReference type="OrthoDB" id="1738954at2759"/>
<feature type="compositionally biased region" description="Low complexity" evidence="7">
    <location>
        <begin position="286"/>
        <end position="300"/>
    </location>
</feature>
<feature type="region of interest" description="Disordered" evidence="7">
    <location>
        <begin position="1708"/>
        <end position="1748"/>
    </location>
</feature>
<dbReference type="GO" id="GO:0035082">
    <property type="term" value="P:axoneme assembly"/>
    <property type="evidence" value="ECO:0007669"/>
    <property type="project" value="TreeGrafter"/>
</dbReference>
<dbReference type="CDD" id="cd17146">
    <property type="entry name" value="DCX1_RP1L1"/>
    <property type="match status" value="1"/>
</dbReference>
<feature type="compositionally biased region" description="Polar residues" evidence="7">
    <location>
        <begin position="303"/>
        <end position="321"/>
    </location>
</feature>
<dbReference type="SMART" id="SM00537">
    <property type="entry name" value="DCX"/>
    <property type="match status" value="2"/>
</dbReference>
<feature type="compositionally biased region" description="Polar residues" evidence="7">
    <location>
        <begin position="551"/>
        <end position="568"/>
    </location>
</feature>
<evidence type="ECO:0000256" key="1">
    <source>
        <dbReference type="ARBA" id="ARBA00004316"/>
    </source>
</evidence>
<dbReference type="GO" id="GO:0060041">
    <property type="term" value="P:retina development in camera-type eye"/>
    <property type="evidence" value="ECO:0007669"/>
    <property type="project" value="TreeGrafter"/>
</dbReference>
<dbReference type="SUPFAM" id="SSF89837">
    <property type="entry name" value="Doublecortin (DC)"/>
    <property type="match status" value="2"/>
</dbReference>
<feature type="compositionally biased region" description="Basic residues" evidence="7">
    <location>
        <begin position="1527"/>
        <end position="1536"/>
    </location>
</feature>
<feature type="region of interest" description="Disordered" evidence="7">
    <location>
        <begin position="666"/>
        <end position="906"/>
    </location>
</feature>
<feature type="region of interest" description="Disordered" evidence="7">
    <location>
        <begin position="522"/>
        <end position="627"/>
    </location>
</feature>
<reference evidence="9" key="1">
    <citation type="thesis" date="2020" institute="ProQuest LLC" country="789 East Eisenhower Parkway, Ann Arbor, MI, USA">
        <title>Comparative Genomics and Chromosome Evolution.</title>
        <authorList>
            <person name="Mudd A.B."/>
        </authorList>
    </citation>
    <scope>NUCLEOTIDE SEQUENCE</scope>
    <source>
        <strain evidence="9">Female2</strain>
        <tissue evidence="9">Blood</tissue>
    </source>
</reference>
<feature type="compositionally biased region" description="Polar residues" evidence="7">
    <location>
        <begin position="1066"/>
        <end position="1088"/>
    </location>
</feature>
<feature type="compositionally biased region" description="Basic and acidic residues" evidence="7">
    <location>
        <begin position="1714"/>
        <end position="1726"/>
    </location>
</feature>
<feature type="compositionally biased region" description="Polar residues" evidence="7">
    <location>
        <begin position="759"/>
        <end position="779"/>
    </location>
</feature>
<dbReference type="GO" id="GO:0035556">
    <property type="term" value="P:intracellular signal transduction"/>
    <property type="evidence" value="ECO:0007669"/>
    <property type="project" value="InterPro"/>
</dbReference>
<feature type="region of interest" description="Disordered" evidence="7">
    <location>
        <begin position="1500"/>
        <end position="1546"/>
    </location>
</feature>
<dbReference type="Proteomes" id="UP000812440">
    <property type="component" value="Chromosome 5"/>
</dbReference>
<evidence type="ECO:0000256" key="2">
    <source>
        <dbReference type="ARBA" id="ARBA00004496"/>
    </source>
</evidence>
<keyword evidence="6" id="KW-0175">Coiled coil</keyword>
<dbReference type="InterPro" id="IPR003533">
    <property type="entry name" value="Doublecortin_dom"/>
</dbReference>
<evidence type="ECO:0000313" key="10">
    <source>
        <dbReference type="Proteomes" id="UP000812440"/>
    </source>
</evidence>
<feature type="compositionally biased region" description="Basic and acidic residues" evidence="7">
    <location>
        <begin position="1420"/>
        <end position="1432"/>
    </location>
</feature>
<dbReference type="Gene3D" id="3.10.20.230">
    <property type="entry name" value="Doublecortin domain"/>
    <property type="match status" value="2"/>
</dbReference>
<proteinExistence type="predicted"/>
<protein>
    <recommendedName>
        <fullName evidence="8">Doublecortin domain-containing protein</fullName>
    </recommendedName>
</protein>
<evidence type="ECO:0000256" key="4">
    <source>
        <dbReference type="ARBA" id="ARBA00022737"/>
    </source>
</evidence>
<feature type="region of interest" description="Disordered" evidence="7">
    <location>
        <begin position="1388"/>
        <end position="1432"/>
    </location>
</feature>
<dbReference type="Pfam" id="PF03607">
    <property type="entry name" value="DCX"/>
    <property type="match status" value="2"/>
</dbReference>
<feature type="compositionally biased region" description="Polar residues" evidence="7">
    <location>
        <begin position="1738"/>
        <end position="1748"/>
    </location>
</feature>
<name>A0A8T2JQJ8_9PIPI</name>
<dbReference type="PROSITE" id="PS50309">
    <property type="entry name" value="DC"/>
    <property type="match status" value="2"/>
</dbReference>
<keyword evidence="3" id="KW-0963">Cytoplasm</keyword>
<evidence type="ECO:0000313" key="9">
    <source>
        <dbReference type="EMBL" id="KAG8445833.1"/>
    </source>
</evidence>
<dbReference type="GO" id="GO:0042461">
    <property type="term" value="P:photoreceptor cell development"/>
    <property type="evidence" value="ECO:0007669"/>
    <property type="project" value="TreeGrafter"/>
</dbReference>
<dbReference type="PANTHER" id="PTHR23005">
    <property type="entry name" value="RETINITIS PIGMENTOSA 1 PROTEIN"/>
    <property type="match status" value="1"/>
</dbReference>
<feature type="domain" description="Doublecortin" evidence="8">
    <location>
        <begin position="161"/>
        <end position="240"/>
    </location>
</feature>
<feature type="region of interest" description="Disordered" evidence="7">
    <location>
        <begin position="920"/>
        <end position="940"/>
    </location>
</feature>
<keyword evidence="5" id="KW-0966">Cell projection</keyword>
<feature type="compositionally biased region" description="Polar residues" evidence="7">
    <location>
        <begin position="729"/>
        <end position="751"/>
    </location>
</feature>
<feature type="region of interest" description="Disordered" evidence="7">
    <location>
        <begin position="976"/>
        <end position="1004"/>
    </location>
</feature>
<dbReference type="InterPro" id="IPR036572">
    <property type="entry name" value="Doublecortin_dom_sf"/>
</dbReference>
<feature type="compositionally biased region" description="Polar residues" evidence="7">
    <location>
        <begin position="1511"/>
        <end position="1521"/>
    </location>
</feature>
<accession>A0A8T2JQJ8</accession>
<feature type="compositionally biased region" description="Polar residues" evidence="7">
    <location>
        <begin position="522"/>
        <end position="537"/>
    </location>
</feature>
<feature type="region of interest" description="Disordered" evidence="7">
    <location>
        <begin position="1637"/>
        <end position="1656"/>
    </location>
</feature>
<feature type="region of interest" description="Disordered" evidence="7">
    <location>
        <begin position="283"/>
        <end position="329"/>
    </location>
</feature>
<dbReference type="PANTHER" id="PTHR23005:SF3">
    <property type="entry name" value="RETINITIS PIGMENTOSA 1-LIKE 1 PROTEIN"/>
    <property type="match status" value="1"/>
</dbReference>
<dbReference type="GO" id="GO:0005930">
    <property type="term" value="C:axoneme"/>
    <property type="evidence" value="ECO:0007669"/>
    <property type="project" value="TreeGrafter"/>
</dbReference>
<feature type="compositionally biased region" description="Polar residues" evidence="7">
    <location>
        <begin position="866"/>
        <end position="896"/>
    </location>
</feature>
<dbReference type="FunFam" id="3.10.20.230:FF:000006">
    <property type="entry name" value="Oxygen-regulated protein 1"/>
    <property type="match status" value="1"/>
</dbReference>
<feature type="compositionally biased region" description="Low complexity" evidence="7">
    <location>
        <begin position="841"/>
        <end position="855"/>
    </location>
</feature>
<feature type="region of interest" description="Disordered" evidence="7">
    <location>
        <begin position="453"/>
        <end position="510"/>
    </location>
</feature>
<feature type="compositionally biased region" description="Polar residues" evidence="7">
    <location>
        <begin position="1402"/>
        <end position="1419"/>
    </location>
</feature>
<dbReference type="EMBL" id="JAACNH010000004">
    <property type="protein sequence ID" value="KAG8445833.1"/>
    <property type="molecule type" value="Genomic_DNA"/>
</dbReference>
<comment type="subcellular location">
    <subcellularLocation>
        <location evidence="1">Cell projection</location>
    </subcellularLocation>
    <subcellularLocation>
        <location evidence="2">Cytoplasm</location>
    </subcellularLocation>
</comment>
<evidence type="ECO:0000256" key="3">
    <source>
        <dbReference type="ARBA" id="ARBA00022490"/>
    </source>
</evidence>
<sequence length="1898" mass="211606">MNPSVGESYINTVLSPEQTLPLVSRGHPVAEVTPAKKITFYKSGDPQFGGVKMAISRRSFKSVSALMDDLSHRVPLPFGVRTITTPRGTHSINKLEQLVDGGTYICSDKKYVQPIAPSKPSRKMVAHQPGPPVNGRKQSRQDEQEEGYSATQFQPVPKLRKKITLVKNADPTVRRSVILNRTNGRNMKTFLQDASDILQYTVRRLYTADGRRIENMHEVLQSPSILICAGREPFKRIQLENVRKSISEKLPGLHTHQNFSSEAMDNKRNVNFGVKAKKSVIHPRPLSSSKTRFSLSSEKSFPNGLNMSPVNSGYSNSSAQAKSEDSSHSLLNEDIEKKVHVNKDGSLSVEMKVRFRLLNEETLQWSTQIKKSSNLGKAKCEQICLCDHDETTSNKEMNPELFSETDDSFYPCDAESYSSKLHDEDVCCAHCGMQSRQYDIWKNPMHVNQQEGFTKRDDWQPRSSASSTSSHHKVIRNKKRSTDCPRRTSSEEYTEHIVHQSSHYSETKDNRETRVMYSAISQCTTHSSQSTAASNREATTENENRSRRKSQTSLGNQSSLQNLCSVSENLRRTENMTNRSCSSEEWSESSTRSSPSDTPNKDKHRNTFNGTSDLPVKSSKRHRKIKKKEIAEIVRGHSNISLISTDRQESPGETNECREQLLACSTTSRDETDNGQENEQPGLNSPRTCFSQCEKYTSKSSSHSVTQKKKAVGKNSSQKSIEKEMPHSPCSSVNPKQSSNIVKSQNGSSTHCKMPVQLGSPSNSEKNCGENSETQEVRPQSQSSFQSISSLTECKSCHEQEGHPSTKDSVGNDECKTDDDIISAESETQPVIPRHRSSSLTKAGKSYSTSSKASSNFNKECKLVSEDNSPNDTKTKTPNQNRSLKSSDCESNSVYSPTPPQGKPSNRHLRLAALKYSHSSDSADITNGGNPGCSRSTTPVSGEIFTAKDSTETCKKMENTLTSNKSAEEILNHLRRTGSSSSLKKKLRNKSLDSVKTSSDLTPSALPNVTSEEVVHEWLKKIPPHTLEVDYEVEESQSKISERTENLEMENKQETGEKEDQEAVKETSNSSQDLNQTINELNCINGTNDLPERTTSDRKEDISLQNGINNDGTSTITGPACDEKIFSRTINTSVQIMKALLYPLQESKFDRSNSLPEVSPSVGRKLSKSARVLISCLASVELLDEDSTDNMIESKVLDKPKYTELLGILQNLWVDTTENKQSSKAKSDKNGSTDTEETPVSSSGVDVNSGYEGSGDGSITGGVVTPEKVEENQTPVAQNLENKNKDSQLTEPAGVIPEQLEAENLQSAKLVTTCVVMESSPILNEVKSCYVDENMNENILVDNESNTEQVDPTNYVNDVTEIKEELTQNTEHTESRNDGIDIVSHTENNLESNEANSDDTNEISSKTDVQSNIISTSDSNGRKGQEMDKHVDESDPMWTLKLLKKIENEFMAHYVDAMNEFKIRWNLENNENLEEMIAELKTEVGKRIQKSIANELKKLKNRAGQKIPRALNQSNRRSSLQAEERRRRLQTMHKRSGMPNGDYSKDFGTNDISTETDEEDLTFSASFGEDTNGLVNSDEFCPCETCIKKKKALKLAKPKPVVSDAPITRAFDLQQILKTKKEIITTVNDNMANQQEELNDPVNENGCTDEYQGSSVHKLEKQNLSETSDHSEGDNKADKNDLSSIVEENEECSDFLDKDNNVNDELDQNEEEKAEEHFETEPEDKSNTYNGEEESEQKPNPSDINNTDRGLFSAVEQEEVKETLEDTHERVETCSNAEKIEDENKLTVPGIQQRCVDLLETYDSNLQKLPMAQSSLVTHQGSVGDVEEVSSNLDLNDKQNQMYPDSSSEGDCLSSRGASPVNVKGNKMIEGARTEGCTVGSQEQITKEDIMEENDFDF</sequence>
<feature type="compositionally biased region" description="Low complexity" evidence="7">
    <location>
        <begin position="580"/>
        <end position="596"/>
    </location>
</feature>